<dbReference type="PANTHER" id="PTHR11135:SF1">
    <property type="entry name" value="PROTEIN YHCC"/>
    <property type="match status" value="1"/>
</dbReference>
<dbReference type="OrthoDB" id="9801689at2"/>
<dbReference type="InterPro" id="IPR032432">
    <property type="entry name" value="Radical_SAM_C"/>
</dbReference>
<reference evidence="8 9" key="1">
    <citation type="submission" date="2018-07" db="EMBL/GenBank/DDBJ databases">
        <title>Genomic Encyclopedia of Type Strains, Phase IV (KMG-IV): sequencing the most valuable type-strain genomes for metagenomic binning, comparative biology and taxonomic classification.</title>
        <authorList>
            <person name="Goeker M."/>
        </authorList>
    </citation>
    <scope>NUCLEOTIDE SEQUENCE [LARGE SCALE GENOMIC DNA]</scope>
    <source>
        <strain evidence="8 9">DSM 27016</strain>
    </source>
</reference>
<evidence type="ECO:0000313" key="9">
    <source>
        <dbReference type="Proteomes" id="UP000253034"/>
    </source>
</evidence>
<keyword evidence="2" id="KW-0004">4Fe-4S</keyword>
<dbReference type="Gene3D" id="3.80.30.20">
    <property type="entry name" value="tm_1862 like domain"/>
    <property type="match status" value="1"/>
</dbReference>
<dbReference type="Pfam" id="PF04055">
    <property type="entry name" value="Radical_SAM"/>
    <property type="match status" value="1"/>
</dbReference>
<organism evidence="8 9">
    <name type="scientific">Anaerobacterium chartisolvens</name>
    <dbReference type="NCBI Taxonomy" id="1297424"/>
    <lineage>
        <taxon>Bacteria</taxon>
        <taxon>Bacillati</taxon>
        <taxon>Bacillota</taxon>
        <taxon>Clostridia</taxon>
        <taxon>Eubacteriales</taxon>
        <taxon>Oscillospiraceae</taxon>
        <taxon>Anaerobacterium</taxon>
    </lineage>
</organism>
<comment type="caution">
    <text evidence="8">The sequence shown here is derived from an EMBL/GenBank/DDBJ whole genome shotgun (WGS) entry which is preliminary data.</text>
</comment>
<dbReference type="NCBIfam" id="TIGR01212">
    <property type="entry name" value="TIGR01212 family radical SAM protein"/>
    <property type="match status" value="1"/>
</dbReference>
<evidence type="ECO:0000256" key="6">
    <source>
        <dbReference type="ARBA" id="ARBA00023014"/>
    </source>
</evidence>
<evidence type="ECO:0000256" key="5">
    <source>
        <dbReference type="ARBA" id="ARBA00023004"/>
    </source>
</evidence>
<protein>
    <recommendedName>
        <fullName evidence="7">Radical SAM core domain-containing protein</fullName>
    </recommendedName>
</protein>
<keyword evidence="4" id="KW-0479">Metal-binding</keyword>
<dbReference type="SFLD" id="SFLDG01086">
    <property type="entry name" value="elongater_protein-like"/>
    <property type="match status" value="1"/>
</dbReference>
<keyword evidence="9" id="KW-1185">Reference proteome</keyword>
<evidence type="ECO:0000256" key="1">
    <source>
        <dbReference type="ARBA" id="ARBA00001966"/>
    </source>
</evidence>
<gene>
    <name evidence="8" type="ORF">DFR58_13044</name>
</gene>
<evidence type="ECO:0000313" key="8">
    <source>
        <dbReference type="EMBL" id="RCX10378.1"/>
    </source>
</evidence>
<evidence type="ECO:0000256" key="2">
    <source>
        <dbReference type="ARBA" id="ARBA00022485"/>
    </source>
</evidence>
<dbReference type="AlphaFoldDB" id="A0A369APW2"/>
<dbReference type="InterPro" id="IPR039661">
    <property type="entry name" value="ELP3"/>
</dbReference>
<dbReference type="SFLD" id="SFLDS00029">
    <property type="entry name" value="Radical_SAM"/>
    <property type="match status" value="1"/>
</dbReference>
<dbReference type="InterPro" id="IPR007197">
    <property type="entry name" value="rSAM"/>
</dbReference>
<keyword evidence="6" id="KW-0411">Iron-sulfur</keyword>
<dbReference type="InterPro" id="IPR023404">
    <property type="entry name" value="rSAM_horseshoe"/>
</dbReference>
<evidence type="ECO:0000256" key="3">
    <source>
        <dbReference type="ARBA" id="ARBA00022691"/>
    </source>
</evidence>
<dbReference type="EMBL" id="QPJT01000030">
    <property type="protein sequence ID" value="RCX10378.1"/>
    <property type="molecule type" value="Genomic_DNA"/>
</dbReference>
<keyword evidence="3" id="KW-0949">S-adenosyl-L-methionine</keyword>
<dbReference type="RefSeq" id="WP_114299583.1">
    <property type="nucleotide sequence ID" value="NZ_QPJT01000030.1"/>
</dbReference>
<dbReference type="InterPro" id="IPR058240">
    <property type="entry name" value="rSAM_sf"/>
</dbReference>
<accession>A0A369APW2</accession>
<dbReference type="GO" id="GO:0046872">
    <property type="term" value="F:metal ion binding"/>
    <property type="evidence" value="ECO:0007669"/>
    <property type="project" value="UniProtKB-KW"/>
</dbReference>
<dbReference type="InterPro" id="IPR005911">
    <property type="entry name" value="YhcC-like"/>
</dbReference>
<dbReference type="Pfam" id="PF16199">
    <property type="entry name" value="Radical_SAM_C"/>
    <property type="match status" value="1"/>
</dbReference>
<dbReference type="GO" id="GO:0051539">
    <property type="term" value="F:4 iron, 4 sulfur cluster binding"/>
    <property type="evidence" value="ECO:0007669"/>
    <property type="project" value="UniProtKB-KW"/>
</dbReference>
<keyword evidence="5" id="KW-0408">Iron</keyword>
<sequence length="313" mass="35989">MLYYKFSDYLKSKYGSKVYKLPLNIPATCPNRDGRLGTEGCIFCGGEGAGFEILPASLSISEQIKRNSQYIKDGYKAERFISYFQNYTNTYLPLNTFRQLIEEACAEGVVAVYISTRPDCIKNEYLEFLKSFKEERGVDIVIELGLQTVNYRTLRLLKRGHLLAEFIDAAVRINFYGLEVCAHYITDIPMDTLEDVTEGARIISALKVKQVKCHSLYILKGTELGEMYIKGELVPVKMEDFIDRTIAFLEYLDPSIVVQRLIGRAPESRSLFCGWDTSWWKIRDAIEQKMEAEGRFQGRKFNYLNGEACMKEF</sequence>
<dbReference type="SUPFAM" id="SSF102114">
    <property type="entry name" value="Radical SAM enzymes"/>
    <property type="match status" value="1"/>
</dbReference>
<dbReference type="SMART" id="SM00729">
    <property type="entry name" value="Elp3"/>
    <property type="match status" value="1"/>
</dbReference>
<comment type="cofactor">
    <cofactor evidence="1">
        <name>[4Fe-4S] cluster</name>
        <dbReference type="ChEBI" id="CHEBI:49883"/>
    </cofactor>
</comment>
<dbReference type="Proteomes" id="UP000253034">
    <property type="component" value="Unassembled WGS sequence"/>
</dbReference>
<dbReference type="PANTHER" id="PTHR11135">
    <property type="entry name" value="HISTONE ACETYLTRANSFERASE-RELATED"/>
    <property type="match status" value="1"/>
</dbReference>
<evidence type="ECO:0000256" key="4">
    <source>
        <dbReference type="ARBA" id="ARBA00022723"/>
    </source>
</evidence>
<dbReference type="InterPro" id="IPR006638">
    <property type="entry name" value="Elp3/MiaA/NifB-like_rSAM"/>
</dbReference>
<feature type="domain" description="Radical SAM core" evidence="7">
    <location>
        <begin position="13"/>
        <end position="255"/>
    </location>
</feature>
<dbReference type="GO" id="GO:0003824">
    <property type="term" value="F:catalytic activity"/>
    <property type="evidence" value="ECO:0007669"/>
    <property type="project" value="InterPro"/>
</dbReference>
<name>A0A369APW2_9FIRM</name>
<dbReference type="PROSITE" id="PS51918">
    <property type="entry name" value="RADICAL_SAM"/>
    <property type="match status" value="1"/>
</dbReference>
<proteinExistence type="predicted"/>
<evidence type="ECO:0000259" key="7">
    <source>
        <dbReference type="PROSITE" id="PS51918"/>
    </source>
</evidence>
<dbReference type="SFLD" id="SFLDG01091">
    <property type="entry name" value="uncharacterized_CHP01210-like"/>
    <property type="match status" value="1"/>
</dbReference>